<protein>
    <submittedName>
        <fullName evidence="1">Uncharacterized protein</fullName>
    </submittedName>
</protein>
<name>A0AAV7F4S7_ARIFI</name>
<dbReference type="EMBL" id="JAINDJ010000003">
    <property type="protein sequence ID" value="KAG9454787.1"/>
    <property type="molecule type" value="Genomic_DNA"/>
</dbReference>
<reference evidence="1 2" key="1">
    <citation type="submission" date="2021-07" db="EMBL/GenBank/DDBJ databases">
        <title>The Aristolochia fimbriata genome: insights into angiosperm evolution, floral development and chemical biosynthesis.</title>
        <authorList>
            <person name="Jiao Y."/>
        </authorList>
    </citation>
    <scope>NUCLEOTIDE SEQUENCE [LARGE SCALE GENOMIC DNA]</scope>
    <source>
        <strain evidence="1">IBCAS-2021</strain>
        <tissue evidence="1">Leaf</tissue>
    </source>
</reference>
<keyword evidence="2" id="KW-1185">Reference proteome</keyword>
<dbReference type="Proteomes" id="UP000825729">
    <property type="component" value="Unassembled WGS sequence"/>
</dbReference>
<evidence type="ECO:0000313" key="1">
    <source>
        <dbReference type="EMBL" id="KAG9454787.1"/>
    </source>
</evidence>
<evidence type="ECO:0000313" key="2">
    <source>
        <dbReference type="Proteomes" id="UP000825729"/>
    </source>
</evidence>
<organism evidence="1 2">
    <name type="scientific">Aristolochia fimbriata</name>
    <name type="common">White veined hardy Dutchman's pipe vine</name>
    <dbReference type="NCBI Taxonomy" id="158543"/>
    <lineage>
        <taxon>Eukaryota</taxon>
        <taxon>Viridiplantae</taxon>
        <taxon>Streptophyta</taxon>
        <taxon>Embryophyta</taxon>
        <taxon>Tracheophyta</taxon>
        <taxon>Spermatophyta</taxon>
        <taxon>Magnoliopsida</taxon>
        <taxon>Magnoliidae</taxon>
        <taxon>Piperales</taxon>
        <taxon>Aristolochiaceae</taxon>
        <taxon>Aristolochia</taxon>
    </lineage>
</organism>
<comment type="caution">
    <text evidence="1">The sequence shown here is derived from an EMBL/GenBank/DDBJ whole genome shotgun (WGS) entry which is preliminary data.</text>
</comment>
<dbReference type="AlphaFoldDB" id="A0AAV7F4S7"/>
<sequence length="153" mass="17512">MVNLLMLSPRSMRKTPKRGKCITSLRRSELIARVKFYVLSHNKLAKCSNSTNIMTKAAECYSLCILLQFGVNRQTMPLVFKSKVLDFARSILRYMQAGNYVGFFRITAAEAFNLQFCHIEPYINEVGCRHFLSSIIVATSLIHIRLHAYLQSS</sequence>
<gene>
    <name evidence="1" type="ORF">H6P81_007691</name>
</gene>
<proteinExistence type="predicted"/>
<accession>A0AAV7F4S7</accession>